<keyword evidence="7 10" id="KW-0520">NAD</keyword>
<evidence type="ECO:0000256" key="5">
    <source>
        <dbReference type="ARBA" id="ARBA00022857"/>
    </source>
</evidence>
<dbReference type="NCBIfam" id="TIGR00557">
    <property type="entry name" value="pdxA"/>
    <property type="match status" value="1"/>
</dbReference>
<comment type="pathway">
    <text evidence="10">Cofactor biosynthesis; pyridoxine 5'-phosphate biosynthesis; pyridoxine 5'-phosphate from D-erythrose 4-phosphate: step 4/5.</text>
</comment>
<evidence type="ECO:0000256" key="8">
    <source>
        <dbReference type="ARBA" id="ARBA00023096"/>
    </source>
</evidence>
<keyword evidence="4 10" id="KW-0460">Magnesium</keyword>
<protein>
    <recommendedName>
        <fullName evidence="10">4-hydroxythreonine-4-phosphate dehydrogenase</fullName>
        <ecNumber evidence="10">1.1.1.262</ecNumber>
    </recommendedName>
    <alternativeName>
        <fullName evidence="10">4-(phosphohydroxy)-L-threonine dehydrogenase</fullName>
    </alternativeName>
</protein>
<evidence type="ECO:0000256" key="1">
    <source>
        <dbReference type="ARBA" id="ARBA00022490"/>
    </source>
</evidence>
<dbReference type="GO" id="GO:0008615">
    <property type="term" value="P:pyridoxine biosynthetic process"/>
    <property type="evidence" value="ECO:0007669"/>
    <property type="project" value="UniProtKB-UniRule"/>
</dbReference>
<feature type="binding site" evidence="10">
    <location>
        <position position="158"/>
    </location>
    <ligand>
        <name>a divalent metal cation</name>
        <dbReference type="ChEBI" id="CHEBI:60240"/>
        <note>ligand shared between dimeric partners</note>
    </ligand>
</feature>
<comment type="caution">
    <text evidence="11">The sequence shown here is derived from an EMBL/GenBank/DDBJ whole genome shotgun (WGS) entry which is preliminary data.</text>
</comment>
<dbReference type="InterPro" id="IPR037510">
    <property type="entry name" value="PdxA"/>
</dbReference>
<dbReference type="PANTHER" id="PTHR30004:SF5">
    <property type="entry name" value="4-HYDROXYTHREONINE-4-PHOSPHATE DEHYDROGENASE"/>
    <property type="match status" value="1"/>
</dbReference>
<accession>A0A5C4RWA7</accession>
<feature type="binding site" evidence="10">
    <location>
        <position position="266"/>
    </location>
    <ligand>
        <name>substrate</name>
    </ligand>
</feature>
<dbReference type="GO" id="GO:0050897">
    <property type="term" value="F:cobalt ion binding"/>
    <property type="evidence" value="ECO:0007669"/>
    <property type="project" value="UniProtKB-UniRule"/>
</dbReference>
<sequence length="323" mass="33212">MRPRLALVPGEPGGIGPELCVRLAHRPGAADLIAYADPDTLRQAAAAIGLPLRLRDPGQAAGPGELALHPVPQAQPVRFGHADPANAPAVIAALETAGAACLAGELQGMVTGPVHKASINDGGIAYSGTTELLARQAGAEVVMMLANPTLRVALATTHLPLRAVADAITGEGLSRTLRVIDAALRRDFGLARPCIAVLGLNPHAGEDGHLGREELDVIIPALDALRAQGLDLAGPLPADTAFLPRKLAGFDAVLAMYHDQGLPVLKHSGFEQAVNITLGLPYPRVAVDHGTALELAGRGSADPSSLFAAADLCARLAARRMPA</sequence>
<reference evidence="11 12" key="1">
    <citation type="submission" date="2019-03" db="EMBL/GenBank/DDBJ databases">
        <title>Arenimonas daejeonensis sp. nov., isolated from compost.</title>
        <authorList>
            <person name="Jeon C.O."/>
        </authorList>
    </citation>
    <scope>NUCLEOTIDE SEQUENCE [LARGE SCALE GENOMIC DNA]</scope>
    <source>
        <strain evidence="11 12">R29</strain>
    </source>
</reference>
<keyword evidence="5 10" id="KW-0521">NADP</keyword>
<feature type="binding site" evidence="10">
    <location>
        <position position="203"/>
    </location>
    <ligand>
        <name>a divalent metal cation</name>
        <dbReference type="ChEBI" id="CHEBI:60240"/>
        <note>ligand shared between dimeric partners</note>
    </ligand>
</feature>
<comment type="miscellaneous">
    <text evidence="10">The active site is located at the dimer interface.</text>
</comment>
<keyword evidence="1 10" id="KW-0963">Cytoplasm</keyword>
<name>A0A5C4RWA7_9GAMM</name>
<comment type="function">
    <text evidence="10">Catalyzes the NAD(P)-dependent oxidation of 4-(phosphooxy)-L-threonine (HTP) into 2-amino-3-oxo-4-(phosphooxy)butyric acid which spontaneously decarboxylates to form 3-amino-2-oxopropyl phosphate (AHAP).</text>
</comment>
<gene>
    <name evidence="10 11" type="primary">pdxA</name>
    <name evidence="11" type="ORF">E1B00_06015</name>
</gene>
<dbReference type="GO" id="GO:0005737">
    <property type="term" value="C:cytoplasm"/>
    <property type="evidence" value="ECO:0007669"/>
    <property type="project" value="UniProtKB-SubCell"/>
</dbReference>
<dbReference type="GO" id="GO:0051287">
    <property type="term" value="F:NAD binding"/>
    <property type="evidence" value="ECO:0007669"/>
    <property type="project" value="InterPro"/>
</dbReference>
<evidence type="ECO:0000256" key="10">
    <source>
        <dbReference type="HAMAP-Rule" id="MF_00536"/>
    </source>
</evidence>
<comment type="subunit">
    <text evidence="10">Homodimer.</text>
</comment>
<dbReference type="HAMAP" id="MF_00536">
    <property type="entry name" value="PdxA"/>
    <property type="match status" value="1"/>
</dbReference>
<dbReference type="UniPathway" id="UPA00244">
    <property type="reaction ID" value="UER00312"/>
</dbReference>
<evidence type="ECO:0000313" key="12">
    <source>
        <dbReference type="Proteomes" id="UP000305760"/>
    </source>
</evidence>
<feature type="binding site" evidence="10">
    <location>
        <position position="284"/>
    </location>
    <ligand>
        <name>substrate</name>
    </ligand>
</feature>
<dbReference type="GO" id="GO:0050570">
    <property type="term" value="F:4-hydroxythreonine-4-phosphate dehydrogenase activity"/>
    <property type="evidence" value="ECO:0007669"/>
    <property type="project" value="UniProtKB-UniRule"/>
</dbReference>
<dbReference type="EC" id="1.1.1.262" evidence="10"/>
<feature type="binding site" evidence="10">
    <location>
        <position position="258"/>
    </location>
    <ligand>
        <name>a divalent metal cation</name>
        <dbReference type="ChEBI" id="CHEBI:60240"/>
        <note>ligand shared between dimeric partners</note>
    </ligand>
</feature>
<dbReference type="Pfam" id="PF04166">
    <property type="entry name" value="PdxA"/>
    <property type="match status" value="1"/>
</dbReference>
<dbReference type="GO" id="GO:0042823">
    <property type="term" value="P:pyridoxal phosphate biosynthetic process"/>
    <property type="evidence" value="ECO:0007669"/>
    <property type="project" value="UniProtKB-UniRule"/>
</dbReference>
<keyword evidence="3 10" id="KW-0862">Zinc</keyword>
<proteinExistence type="inferred from homology"/>
<comment type="similarity">
    <text evidence="10">Belongs to the PdxA family.</text>
</comment>
<dbReference type="Gene3D" id="3.40.718.10">
    <property type="entry name" value="Isopropylmalate Dehydrogenase"/>
    <property type="match status" value="1"/>
</dbReference>
<dbReference type="PANTHER" id="PTHR30004">
    <property type="entry name" value="4-HYDROXYTHREONINE-4-PHOSPHATE DEHYDROGENASE"/>
    <property type="match status" value="1"/>
</dbReference>
<dbReference type="AlphaFoldDB" id="A0A5C4RWA7"/>
<keyword evidence="9 10" id="KW-0170">Cobalt</keyword>
<dbReference type="Proteomes" id="UP000305760">
    <property type="component" value="Unassembled WGS sequence"/>
</dbReference>
<organism evidence="11 12">
    <name type="scientific">Arenimonas terrae</name>
    <dbReference type="NCBI Taxonomy" id="2546226"/>
    <lineage>
        <taxon>Bacteria</taxon>
        <taxon>Pseudomonadati</taxon>
        <taxon>Pseudomonadota</taxon>
        <taxon>Gammaproteobacteria</taxon>
        <taxon>Lysobacterales</taxon>
        <taxon>Lysobacteraceae</taxon>
        <taxon>Arenimonas</taxon>
    </lineage>
</organism>
<dbReference type="GO" id="GO:0000287">
    <property type="term" value="F:magnesium ion binding"/>
    <property type="evidence" value="ECO:0007669"/>
    <property type="project" value="UniProtKB-UniRule"/>
</dbReference>
<evidence type="ECO:0000256" key="6">
    <source>
        <dbReference type="ARBA" id="ARBA00023002"/>
    </source>
</evidence>
<comment type="cofactor">
    <cofactor evidence="10">
        <name>Zn(2+)</name>
        <dbReference type="ChEBI" id="CHEBI:29105"/>
    </cofactor>
    <cofactor evidence="10">
        <name>Mg(2+)</name>
        <dbReference type="ChEBI" id="CHEBI:18420"/>
    </cofactor>
    <cofactor evidence="10">
        <name>Co(2+)</name>
        <dbReference type="ChEBI" id="CHEBI:48828"/>
    </cofactor>
    <text evidence="10">Binds 1 divalent metal cation per subunit. Can use ions such as Zn(2+), Mg(2+) or Co(2+).</text>
</comment>
<evidence type="ECO:0000256" key="4">
    <source>
        <dbReference type="ARBA" id="ARBA00022842"/>
    </source>
</evidence>
<evidence type="ECO:0000256" key="7">
    <source>
        <dbReference type="ARBA" id="ARBA00023027"/>
    </source>
</evidence>
<keyword evidence="2 10" id="KW-0479">Metal-binding</keyword>
<evidence type="ECO:0000256" key="3">
    <source>
        <dbReference type="ARBA" id="ARBA00022833"/>
    </source>
</evidence>
<comment type="catalytic activity">
    <reaction evidence="10">
        <text>4-(phosphooxy)-L-threonine + NAD(+) = 3-amino-2-oxopropyl phosphate + CO2 + NADH</text>
        <dbReference type="Rhea" id="RHEA:32275"/>
        <dbReference type="ChEBI" id="CHEBI:16526"/>
        <dbReference type="ChEBI" id="CHEBI:57279"/>
        <dbReference type="ChEBI" id="CHEBI:57540"/>
        <dbReference type="ChEBI" id="CHEBI:57945"/>
        <dbReference type="ChEBI" id="CHEBI:58452"/>
        <dbReference type="EC" id="1.1.1.262"/>
    </reaction>
</comment>
<evidence type="ECO:0000313" key="11">
    <source>
        <dbReference type="EMBL" id="TNJ35308.1"/>
    </source>
</evidence>
<dbReference type="GO" id="GO:0008270">
    <property type="term" value="F:zinc ion binding"/>
    <property type="evidence" value="ECO:0007669"/>
    <property type="project" value="UniProtKB-UniRule"/>
</dbReference>
<evidence type="ECO:0000256" key="9">
    <source>
        <dbReference type="ARBA" id="ARBA00023285"/>
    </source>
</evidence>
<feature type="binding site" evidence="10">
    <location>
        <position position="130"/>
    </location>
    <ligand>
        <name>substrate</name>
    </ligand>
</feature>
<feature type="binding site" evidence="10">
    <location>
        <position position="275"/>
    </location>
    <ligand>
        <name>substrate</name>
    </ligand>
</feature>
<comment type="caution">
    <text evidence="10">Lacks conserved residue(s) required for the propagation of feature annotation.</text>
</comment>
<dbReference type="EMBL" id="SMDR01000001">
    <property type="protein sequence ID" value="TNJ35308.1"/>
    <property type="molecule type" value="Genomic_DNA"/>
</dbReference>
<keyword evidence="12" id="KW-1185">Reference proteome</keyword>
<dbReference type="SUPFAM" id="SSF53659">
    <property type="entry name" value="Isocitrate/Isopropylmalate dehydrogenase-like"/>
    <property type="match status" value="1"/>
</dbReference>
<dbReference type="OrthoDB" id="9801783at2"/>
<evidence type="ECO:0000256" key="2">
    <source>
        <dbReference type="ARBA" id="ARBA00022723"/>
    </source>
</evidence>
<dbReference type="InterPro" id="IPR005255">
    <property type="entry name" value="PdxA_fam"/>
</dbReference>
<comment type="subcellular location">
    <subcellularLocation>
        <location evidence="10">Cytoplasm</location>
    </subcellularLocation>
</comment>
<keyword evidence="6 10" id="KW-0560">Oxidoreductase</keyword>
<keyword evidence="8 10" id="KW-0664">Pyridoxine biosynthesis</keyword>
<dbReference type="RefSeq" id="WP_139446620.1">
    <property type="nucleotide sequence ID" value="NZ_SMDR01000001.1"/>
</dbReference>